<dbReference type="Gene3D" id="3.40.50.720">
    <property type="entry name" value="NAD(P)-binding Rossmann-like Domain"/>
    <property type="match status" value="1"/>
</dbReference>
<dbReference type="InterPro" id="IPR051783">
    <property type="entry name" value="NAD(P)-dependent_oxidoreduct"/>
</dbReference>
<gene>
    <name evidence="2" type="ORF">BO94DRAFT_489770</name>
</gene>
<dbReference type="OrthoDB" id="10262413at2759"/>
<evidence type="ECO:0000259" key="1">
    <source>
        <dbReference type="Pfam" id="PF01370"/>
    </source>
</evidence>
<evidence type="ECO:0000313" key="3">
    <source>
        <dbReference type="Proteomes" id="UP000246702"/>
    </source>
</evidence>
<dbReference type="EMBL" id="MSFK01000010">
    <property type="protein sequence ID" value="PWY90377.1"/>
    <property type="molecule type" value="Genomic_DNA"/>
</dbReference>
<dbReference type="STRING" id="1450535.A0A317WYN4"/>
<reference evidence="2 3" key="1">
    <citation type="submission" date="2016-12" db="EMBL/GenBank/DDBJ databases">
        <title>The genomes of Aspergillus section Nigri reveals drivers in fungal speciation.</title>
        <authorList>
            <consortium name="DOE Joint Genome Institute"/>
            <person name="Vesth T.C."/>
            <person name="Nybo J."/>
            <person name="Theobald S."/>
            <person name="Brandl J."/>
            <person name="Frisvad J.C."/>
            <person name="Nielsen K.F."/>
            <person name="Lyhne E.K."/>
            <person name="Kogle M.E."/>
            <person name="Kuo A."/>
            <person name="Riley R."/>
            <person name="Clum A."/>
            <person name="Nolan M."/>
            <person name="Lipzen A."/>
            <person name="Salamov A."/>
            <person name="Henrissat B."/>
            <person name="Wiebenga A."/>
            <person name="De Vries R.P."/>
            <person name="Grigoriev I.V."/>
            <person name="Mortensen U.H."/>
            <person name="Andersen M.R."/>
            <person name="Baker S.E."/>
        </authorList>
    </citation>
    <scope>NUCLEOTIDE SEQUENCE [LARGE SCALE GENOMIC DNA]</scope>
    <source>
        <strain evidence="2 3">CBS 115572</strain>
    </source>
</reference>
<organism evidence="2 3">
    <name type="scientific">Aspergillus sclerotioniger CBS 115572</name>
    <dbReference type="NCBI Taxonomy" id="1450535"/>
    <lineage>
        <taxon>Eukaryota</taxon>
        <taxon>Fungi</taxon>
        <taxon>Dikarya</taxon>
        <taxon>Ascomycota</taxon>
        <taxon>Pezizomycotina</taxon>
        <taxon>Eurotiomycetes</taxon>
        <taxon>Eurotiomycetidae</taxon>
        <taxon>Eurotiales</taxon>
        <taxon>Aspergillaceae</taxon>
        <taxon>Aspergillus</taxon>
        <taxon>Aspergillus subgen. Circumdati</taxon>
    </lineage>
</organism>
<dbReference type="SUPFAM" id="SSF51735">
    <property type="entry name" value="NAD(P)-binding Rossmann-fold domains"/>
    <property type="match status" value="1"/>
</dbReference>
<accession>A0A317WYN4</accession>
<name>A0A317WYN4_9EURO</name>
<protein>
    <submittedName>
        <fullName evidence="2">NAD dependent epimerase/dehydratase family protein</fullName>
    </submittedName>
</protein>
<evidence type="ECO:0000313" key="2">
    <source>
        <dbReference type="EMBL" id="PWY90377.1"/>
    </source>
</evidence>
<dbReference type="AlphaFoldDB" id="A0A317WYN4"/>
<dbReference type="PANTHER" id="PTHR48079">
    <property type="entry name" value="PROTEIN YEEZ"/>
    <property type="match status" value="1"/>
</dbReference>
<dbReference type="InterPro" id="IPR036291">
    <property type="entry name" value="NAD(P)-bd_dom_sf"/>
</dbReference>
<dbReference type="GO" id="GO:0004029">
    <property type="term" value="F:aldehyde dehydrogenase (NAD+) activity"/>
    <property type="evidence" value="ECO:0007669"/>
    <property type="project" value="TreeGrafter"/>
</dbReference>
<dbReference type="RefSeq" id="XP_025468755.1">
    <property type="nucleotide sequence ID" value="XM_025609098.1"/>
</dbReference>
<keyword evidence="3" id="KW-1185">Reference proteome</keyword>
<proteinExistence type="predicted"/>
<dbReference type="PANTHER" id="PTHR48079:SF6">
    <property type="entry name" value="NAD(P)-BINDING DOMAIN-CONTAINING PROTEIN-RELATED"/>
    <property type="match status" value="1"/>
</dbReference>
<dbReference type="Proteomes" id="UP000246702">
    <property type="component" value="Unassembled WGS sequence"/>
</dbReference>
<dbReference type="GO" id="GO:0005737">
    <property type="term" value="C:cytoplasm"/>
    <property type="evidence" value="ECO:0007669"/>
    <property type="project" value="TreeGrafter"/>
</dbReference>
<dbReference type="Pfam" id="PF01370">
    <property type="entry name" value="Epimerase"/>
    <property type="match status" value="1"/>
</dbReference>
<comment type="caution">
    <text evidence="2">The sequence shown here is derived from an EMBL/GenBank/DDBJ whole genome shotgun (WGS) entry which is preliminary data.</text>
</comment>
<dbReference type="GeneID" id="37111241"/>
<sequence>MSHNILLTGTSGYLGGTLLAHLSTPSNPSLPPYKTLYALTRTPSQSHSVEQYGAVPLPLDLTDTPTLIQTIIDKKITIIYFLIDATSSKIQVPMIEALGKVKEITGQEVHFLHTTGAKLFSGHAGHPTEGSFGDGNGEEVYEMQGLAGGRVGNPFIKEALKVNSTIINTAEKHGVKSYIFIPCIVYGKGEGFGNRISIQTVAVVKAAMRTRRVFRVDDGAGRAVWPVSHIQDTVSLYLELLRNMLQGTDALGHGKNGYYLAASGSVAWDDLYAAMGKRLAERGVVDDATVVDADDEALEKIGEALGRPKDFVRVEMGGSCVMEAKHGLQIGWKPKYAPEHALEVAGEEVDWILENLERD</sequence>
<feature type="domain" description="NAD-dependent epimerase/dehydratase" evidence="1">
    <location>
        <begin position="5"/>
        <end position="243"/>
    </location>
</feature>
<dbReference type="InterPro" id="IPR001509">
    <property type="entry name" value="Epimerase_deHydtase"/>
</dbReference>